<dbReference type="GO" id="GO:0005524">
    <property type="term" value="F:ATP binding"/>
    <property type="evidence" value="ECO:0007669"/>
    <property type="project" value="UniProtKB-KW"/>
</dbReference>
<dbReference type="InterPro" id="IPR007831">
    <property type="entry name" value="T2SS_GspE_N"/>
</dbReference>
<feature type="domain" description="Bacterial type II secretion system protein E" evidence="4">
    <location>
        <begin position="170"/>
        <end position="560"/>
    </location>
</feature>
<dbReference type="SUPFAM" id="SSF52540">
    <property type="entry name" value="P-loop containing nucleoside triphosphate hydrolases"/>
    <property type="match status" value="1"/>
</dbReference>
<comment type="caution">
    <text evidence="6">The sequence shown here is derived from an EMBL/GenBank/DDBJ whole genome shotgun (WGS) entry which is preliminary data.</text>
</comment>
<evidence type="ECO:0000256" key="1">
    <source>
        <dbReference type="ARBA" id="ARBA00006611"/>
    </source>
</evidence>
<dbReference type="PANTHER" id="PTHR30258">
    <property type="entry name" value="TYPE II SECRETION SYSTEM PROTEIN GSPE-RELATED"/>
    <property type="match status" value="1"/>
</dbReference>
<dbReference type="GO" id="GO:0016887">
    <property type="term" value="F:ATP hydrolysis activity"/>
    <property type="evidence" value="ECO:0007669"/>
    <property type="project" value="TreeGrafter"/>
</dbReference>
<evidence type="ECO:0000313" key="7">
    <source>
        <dbReference type="Proteomes" id="UP000034504"/>
    </source>
</evidence>
<dbReference type="Pfam" id="PF00437">
    <property type="entry name" value="T2SSE"/>
    <property type="match status" value="1"/>
</dbReference>
<reference evidence="6 7" key="1">
    <citation type="journal article" date="2015" name="Nature">
        <title>rRNA introns, odd ribosomes, and small enigmatic genomes across a large radiation of phyla.</title>
        <authorList>
            <person name="Brown C.T."/>
            <person name="Hug L.A."/>
            <person name="Thomas B.C."/>
            <person name="Sharon I."/>
            <person name="Castelle C.J."/>
            <person name="Singh A."/>
            <person name="Wilkins M.J."/>
            <person name="Williams K.H."/>
            <person name="Banfield J.F."/>
        </authorList>
    </citation>
    <scope>NUCLEOTIDE SEQUENCE [LARGE SCALE GENOMIC DNA]</scope>
</reference>
<dbReference type="Pfam" id="PF05157">
    <property type="entry name" value="MshEN"/>
    <property type="match status" value="1"/>
</dbReference>
<dbReference type="GO" id="GO:0005886">
    <property type="term" value="C:plasma membrane"/>
    <property type="evidence" value="ECO:0007669"/>
    <property type="project" value="TreeGrafter"/>
</dbReference>
<dbReference type="InterPro" id="IPR027417">
    <property type="entry name" value="P-loop_NTPase"/>
</dbReference>
<evidence type="ECO:0000259" key="4">
    <source>
        <dbReference type="Pfam" id="PF00437"/>
    </source>
</evidence>
<dbReference type="Gene3D" id="3.40.50.300">
    <property type="entry name" value="P-loop containing nucleotide triphosphate hydrolases"/>
    <property type="match status" value="1"/>
</dbReference>
<proteinExistence type="inferred from homology"/>
<feature type="domain" description="Type II secretion system protein GspE N-terminal" evidence="5">
    <location>
        <begin position="61"/>
        <end position="144"/>
    </location>
</feature>
<evidence type="ECO:0000259" key="5">
    <source>
        <dbReference type="Pfam" id="PF05157"/>
    </source>
</evidence>
<gene>
    <name evidence="6" type="ORF">UW82_C0003G0014</name>
</gene>
<keyword evidence="3" id="KW-0067">ATP-binding</keyword>
<dbReference type="PATRIC" id="fig|1619125.3.peg.86"/>
<dbReference type="SUPFAM" id="SSF160246">
    <property type="entry name" value="EspE N-terminal domain-like"/>
    <property type="match status" value="1"/>
</dbReference>
<organism evidence="6 7">
    <name type="scientific">candidate division WWE3 bacterium GW2011_GWC2_44_9</name>
    <dbReference type="NCBI Taxonomy" id="1619125"/>
    <lineage>
        <taxon>Bacteria</taxon>
        <taxon>Katanobacteria</taxon>
    </lineage>
</organism>
<dbReference type="PANTHER" id="PTHR30258:SF1">
    <property type="entry name" value="PROTEIN TRANSPORT PROTEIN HOFB HOMOLOG"/>
    <property type="match status" value="1"/>
</dbReference>
<protein>
    <submittedName>
        <fullName evidence="6">General secretory pathway protein E</fullName>
    </submittedName>
</protein>
<name>A0A0G1KN72_UNCKA</name>
<keyword evidence="2" id="KW-0547">Nucleotide-binding</keyword>
<dbReference type="FunFam" id="3.40.50.300:FF:000398">
    <property type="entry name" value="Type IV pilus assembly ATPase PilB"/>
    <property type="match status" value="1"/>
</dbReference>
<evidence type="ECO:0000313" key="6">
    <source>
        <dbReference type="EMBL" id="KKT85096.1"/>
    </source>
</evidence>
<dbReference type="InterPro" id="IPR037257">
    <property type="entry name" value="T2SS_E_N_sf"/>
</dbReference>
<dbReference type="AlphaFoldDB" id="A0A0G1KN72"/>
<dbReference type="Gene3D" id="3.30.450.90">
    <property type="match status" value="1"/>
</dbReference>
<dbReference type="EMBL" id="LCJU01000003">
    <property type="protein sequence ID" value="KKT85096.1"/>
    <property type="molecule type" value="Genomic_DNA"/>
</dbReference>
<evidence type="ECO:0000256" key="3">
    <source>
        <dbReference type="ARBA" id="ARBA00022840"/>
    </source>
</evidence>
<dbReference type="InterPro" id="IPR001482">
    <property type="entry name" value="T2SS/T4SS_dom"/>
</dbReference>
<sequence>MLPLDDAKIADLLVETKLITKEKLAIAQELSKKVEISLYEALLQKSLIDDVKYGKVLADYYKLPFINLIEIEIPEGVLFTIPEEVARKNEAVVFGVDNECVKIATPRPGPGIEMLKANLEKKVRKKIQLYYVTYRDLGNALSTYKKNLQYTFEKLLKQGEITTPFGVERDPPVEKIVDFMIETAYQEKASDIHIEPQDKVSLVRFRIDGILSDVIQIPESIHDRIITRIKVMSGLRTDEHQSAQDGKIHKIINKEDVDLRISITPIVDGEKVVIRILASSARNFTLTDLGMNERDLGRVKKAFSKTYGMILSTGPTGSGKTTSIYAILKILNSREKNITSIEDPVEYRIKGANQIQVNTKTNLTFANGLRSILRQDPDHVFVGEIRDNETAGIAVNAALTGHLVLSTLHTNNASTAIPRLIDMKVEPFLVSSTVNVVIAQRLVRKICDNCKVSFTIPKTDLHAYFPQEVVDKHYVGVGKSKDIRMYKGGGCKLCHGSGYFGRIGIFEVLEVTNAVRKLINQKEDADIIERTALSEGMTSMLDDGINKMARGLTTLEEILRVIKTEEVS</sequence>
<dbReference type="CDD" id="cd01129">
    <property type="entry name" value="PulE-GspE-like"/>
    <property type="match status" value="1"/>
</dbReference>
<dbReference type="Proteomes" id="UP000034504">
    <property type="component" value="Unassembled WGS sequence"/>
</dbReference>
<evidence type="ECO:0000256" key="2">
    <source>
        <dbReference type="ARBA" id="ARBA00022741"/>
    </source>
</evidence>
<accession>A0A0G1KN72</accession>
<comment type="similarity">
    <text evidence="1">Belongs to the GSP E family.</text>
</comment>